<dbReference type="Pfam" id="PF03382">
    <property type="entry name" value="DUF285"/>
    <property type="match status" value="2"/>
</dbReference>
<comment type="caution">
    <text evidence="1">The sequence shown here is derived from an EMBL/GenBank/DDBJ whole genome shotgun (WGS) entry which is preliminary data.</text>
</comment>
<name>A0A7X9RW15_9BACT</name>
<protein>
    <submittedName>
        <fullName evidence="1">DUF285 domain-containing protein</fullName>
    </submittedName>
</protein>
<evidence type="ECO:0000313" key="1">
    <source>
        <dbReference type="EMBL" id="NME69782.1"/>
    </source>
</evidence>
<proteinExistence type="predicted"/>
<accession>A0A7X9RW15</accession>
<reference evidence="1 2" key="1">
    <citation type="submission" date="2020-04" db="EMBL/GenBank/DDBJ databases">
        <title>Flammeovirga sp. SR4, a novel species isolated from seawater.</title>
        <authorList>
            <person name="Wang X."/>
        </authorList>
    </citation>
    <scope>NUCLEOTIDE SEQUENCE [LARGE SCALE GENOMIC DNA]</scope>
    <source>
        <strain evidence="1 2">ATCC 23126</strain>
    </source>
</reference>
<organism evidence="1 2">
    <name type="scientific">Flammeovirga aprica JL-4</name>
    <dbReference type="NCBI Taxonomy" id="694437"/>
    <lineage>
        <taxon>Bacteria</taxon>
        <taxon>Pseudomonadati</taxon>
        <taxon>Bacteroidota</taxon>
        <taxon>Cytophagia</taxon>
        <taxon>Cytophagales</taxon>
        <taxon>Flammeovirgaceae</taxon>
        <taxon>Flammeovirga</taxon>
    </lineage>
</organism>
<dbReference type="InterPro" id="IPR011889">
    <property type="entry name" value="Liste_lipo_26"/>
</dbReference>
<gene>
    <name evidence="1" type="ORF">HHU12_17535</name>
</gene>
<dbReference type="RefSeq" id="WP_169658039.1">
    <property type="nucleotide sequence ID" value="NZ_JABANE010000048.1"/>
</dbReference>
<dbReference type="InterPro" id="IPR005046">
    <property type="entry name" value="DUF285"/>
</dbReference>
<dbReference type="AlphaFoldDB" id="A0A7X9RW15"/>
<dbReference type="NCBIfam" id="TIGR02167">
    <property type="entry name" value="Liste_lipo_26"/>
    <property type="match status" value="2"/>
</dbReference>
<dbReference type="Proteomes" id="UP000576082">
    <property type="component" value="Unassembled WGS sequence"/>
</dbReference>
<dbReference type="EMBL" id="JABANE010000048">
    <property type="protein sequence ID" value="NME69782.1"/>
    <property type="molecule type" value="Genomic_DNA"/>
</dbReference>
<keyword evidence="2" id="KW-1185">Reference proteome</keyword>
<evidence type="ECO:0000313" key="2">
    <source>
        <dbReference type="Proteomes" id="UP000576082"/>
    </source>
</evidence>
<sequence>MKNFFTILLAISFCVPCVGQSTDFIFVVNQSTNQVSFSGNTANSFEVDWENNDEWEEISTNGLEQITRTLSSPPDTIRIRGELNHFIAPKSIIDVVQWGDVNFTSLKQTFQQCYFLKSFSANDTPNLSAVTDMSYTFSGSRQFNGDVSLWDVSHVESMRSAFVRAESFNQDLSNWDVSQVKNMRFMFTNALIHDSDISKWDVSSVVNMEDMFVNSGLSTENYDKLLKSWSALPGLKRGVKLDASVNYCESSSERQFLIDHYNWTITDKGVCQDVSKKEDLVLVVDGSESEITILGIKGAFDIDWENNGSWLSISNDDYQDITYNYENKVPDTIRIRGQVDYFEAPKSIIDVAQWGNSKFEDFNFSFFDCKKLEAFSAQDTPDLSLFNEGYGMQGMFCQASSFNGDISHWDVSNVRNMCYMFYEAPSFNGNISGWEVTSATWMEHMFNGATSFNRDLSNWDISTAINVTAMLTNSGISSENYDKLLNSWSNLDLHYGLRFDVSSSYCEGSDARASIINNFGWTIYDYGKSCGAGSGARTKNAFTNSLEKPEININNLHGNLEWKLYDFTGQLIDSGSLTVHEGEKLKWWEFQKEFNKAGILRVTDGSGKVVIRKFVKE</sequence>